<dbReference type="EMBL" id="RCBY01000323">
    <property type="protein sequence ID" value="RQH24268.1"/>
    <property type="molecule type" value="Genomic_DNA"/>
</dbReference>
<evidence type="ECO:0000313" key="2">
    <source>
        <dbReference type="Proteomes" id="UP000269154"/>
    </source>
</evidence>
<name>A0A3N6P0R7_9CYAN</name>
<comment type="caution">
    <text evidence="1">The sequence shown here is derived from an EMBL/GenBank/DDBJ whole genome shotgun (WGS) entry which is preliminary data.</text>
</comment>
<dbReference type="Proteomes" id="UP000269154">
    <property type="component" value="Unassembled WGS sequence"/>
</dbReference>
<sequence length="90" mass="9831">MHHTIISLAKTVENMITKFLSNTIVKGGVSPLFDNPENYGLSYEDVSFTASDGVEISGWLVKGGSDKIILQSHFGVQACRAGFTPKERGW</sequence>
<gene>
    <name evidence="1" type="ORF">D5R40_29925</name>
</gene>
<reference evidence="1 2" key="1">
    <citation type="journal article" date="2018" name="ACS Chem. Biol.">
        <title>Ketoreductase domain dysfunction expands chemodiversity: malyngamide biosynthesis in the cyanobacterium Okeania hirsuta.</title>
        <authorList>
            <person name="Moss N.A."/>
            <person name="Leao T."/>
            <person name="Rankin M."/>
            <person name="McCullough T.M."/>
            <person name="Qu P."/>
            <person name="Korobeynikov A."/>
            <person name="Smith J.L."/>
            <person name="Gerwick L."/>
            <person name="Gerwick W.H."/>
        </authorList>
    </citation>
    <scope>NUCLEOTIDE SEQUENCE [LARGE SCALE GENOMIC DNA]</scope>
    <source>
        <strain evidence="1 2">PAB10Feb10-1</strain>
    </source>
</reference>
<evidence type="ECO:0000313" key="1">
    <source>
        <dbReference type="EMBL" id="RQH24268.1"/>
    </source>
</evidence>
<proteinExistence type="predicted"/>
<organism evidence="1 2">
    <name type="scientific">Okeania hirsuta</name>
    <dbReference type="NCBI Taxonomy" id="1458930"/>
    <lineage>
        <taxon>Bacteria</taxon>
        <taxon>Bacillati</taxon>
        <taxon>Cyanobacteriota</taxon>
        <taxon>Cyanophyceae</taxon>
        <taxon>Oscillatoriophycideae</taxon>
        <taxon>Oscillatoriales</taxon>
        <taxon>Microcoleaceae</taxon>
        <taxon>Okeania</taxon>
    </lineage>
</organism>
<dbReference type="AlphaFoldDB" id="A0A3N6P0R7"/>
<keyword evidence="2" id="KW-1185">Reference proteome</keyword>
<accession>A0A3N6P0R7</accession>
<protein>
    <submittedName>
        <fullName evidence="1">Uncharacterized protein</fullName>
    </submittedName>
</protein>